<name>A7IA66_METB6</name>
<dbReference type="PANTHER" id="PTHR43117:SF4">
    <property type="entry name" value="OSMOPROTECTANT IMPORT ATP-BINDING PROTEIN OSMV"/>
    <property type="match status" value="1"/>
</dbReference>
<evidence type="ECO:0000313" key="7">
    <source>
        <dbReference type="Proteomes" id="UP000002408"/>
    </source>
</evidence>
<evidence type="ECO:0000313" key="6">
    <source>
        <dbReference type="EMBL" id="ABS56627.1"/>
    </source>
</evidence>
<evidence type="ECO:0000256" key="2">
    <source>
        <dbReference type="ARBA" id="ARBA00022448"/>
    </source>
</evidence>
<keyword evidence="3" id="KW-0547">Nucleotide-binding</keyword>
<dbReference type="InterPro" id="IPR027417">
    <property type="entry name" value="P-loop_NTPase"/>
</dbReference>
<dbReference type="Gene3D" id="3.40.50.300">
    <property type="entry name" value="P-loop containing nucleotide triphosphate hydrolases"/>
    <property type="match status" value="1"/>
</dbReference>
<dbReference type="RefSeq" id="WP_012107685.1">
    <property type="nucleotide sequence ID" value="NC_009712.1"/>
</dbReference>
<dbReference type="GeneID" id="5411211"/>
<evidence type="ECO:0000256" key="3">
    <source>
        <dbReference type="ARBA" id="ARBA00022741"/>
    </source>
</evidence>
<dbReference type="PANTHER" id="PTHR43117">
    <property type="entry name" value="OSMOPROTECTANT IMPORT ATP-BINDING PROTEIN OSMV"/>
    <property type="match status" value="1"/>
</dbReference>
<dbReference type="EMBL" id="CP000780">
    <property type="protein sequence ID" value="ABS56627.1"/>
    <property type="molecule type" value="Genomic_DNA"/>
</dbReference>
<comment type="similarity">
    <text evidence="1">Belongs to the ABC transporter superfamily.</text>
</comment>
<evidence type="ECO:0000256" key="1">
    <source>
        <dbReference type="ARBA" id="ARBA00005417"/>
    </source>
</evidence>
<dbReference type="PROSITE" id="PS50893">
    <property type="entry name" value="ABC_TRANSPORTER_2"/>
    <property type="match status" value="1"/>
</dbReference>
<dbReference type="Pfam" id="PF00005">
    <property type="entry name" value="ABC_tran"/>
    <property type="match status" value="1"/>
</dbReference>
<dbReference type="OrthoDB" id="64309at2157"/>
<keyword evidence="7" id="KW-1185">Reference proteome</keyword>
<sequence>MYNEKAYELTVLPGTNRNGEQEGFDRIVIRPGDSLSIVGPTGSGKSAFINDIEVLAQEDTVTGRTILVNGEEPSEELVRDPAKKPIALISQNTRVIADLSVSRFLALHIQARDTGAGRLMARTIALANEFTGEKIAEGMRMTELSGGQTRSLLIADAILVGQTPILLLDEVENAGINKERVIACLREYKKAVIFVTHDPYIALITDRRIVMKNGAVSAVIEPDGSERVVTSTVAEIDAYLWDLREKIRNGDRVDTPDIIPANHKKEVVAA</sequence>
<feature type="domain" description="ABC transporter" evidence="5">
    <location>
        <begin position="4"/>
        <end position="238"/>
    </location>
</feature>
<reference evidence="7" key="1">
    <citation type="journal article" date="2015" name="Microbiology">
        <title>Genome of Methanoregula boonei 6A8 reveals adaptations to oligotrophic peatland environments.</title>
        <authorList>
            <person name="Braeuer S."/>
            <person name="Cadillo-Quiroz H."/>
            <person name="Kyrpides N."/>
            <person name="Woyke T."/>
            <person name="Goodwin L."/>
            <person name="Detter C."/>
            <person name="Podell S."/>
            <person name="Yavitt J.B."/>
            <person name="Zinder S.H."/>
        </authorList>
    </citation>
    <scope>NUCLEOTIDE SEQUENCE [LARGE SCALE GENOMIC DNA]</scope>
    <source>
        <strain evidence="7">DSM 21154 / JCM 14090 / 6A8</strain>
    </source>
</reference>
<dbReference type="GO" id="GO:0005524">
    <property type="term" value="F:ATP binding"/>
    <property type="evidence" value="ECO:0007669"/>
    <property type="project" value="UniProtKB-KW"/>
</dbReference>
<gene>
    <name evidence="6" type="ordered locus">Mboo_2113</name>
</gene>
<protein>
    <submittedName>
        <fullName evidence="6">ABC transporter related</fullName>
    </submittedName>
</protein>
<dbReference type="SUPFAM" id="SSF52540">
    <property type="entry name" value="P-loop containing nucleoside triphosphate hydrolases"/>
    <property type="match status" value="1"/>
</dbReference>
<organism evidence="6 7">
    <name type="scientific">Methanoregula boonei (strain DSM 21154 / JCM 14090 / 6A8)</name>
    <dbReference type="NCBI Taxonomy" id="456442"/>
    <lineage>
        <taxon>Archaea</taxon>
        <taxon>Methanobacteriati</taxon>
        <taxon>Methanobacteriota</taxon>
        <taxon>Stenosarchaea group</taxon>
        <taxon>Methanomicrobia</taxon>
        <taxon>Methanomicrobiales</taxon>
        <taxon>Methanoregulaceae</taxon>
        <taxon>Methanoregula</taxon>
    </lineage>
</organism>
<dbReference type="SMART" id="SM00382">
    <property type="entry name" value="AAA"/>
    <property type="match status" value="1"/>
</dbReference>
<proteinExistence type="inferred from homology"/>
<dbReference type="InterPro" id="IPR003593">
    <property type="entry name" value="AAA+_ATPase"/>
</dbReference>
<dbReference type="Proteomes" id="UP000002408">
    <property type="component" value="Chromosome"/>
</dbReference>
<dbReference type="KEGG" id="mbn:Mboo_2113"/>
<keyword evidence="2" id="KW-0813">Transport</keyword>
<accession>A7IA66</accession>
<evidence type="ECO:0000259" key="5">
    <source>
        <dbReference type="PROSITE" id="PS50893"/>
    </source>
</evidence>
<dbReference type="STRING" id="456442.Mboo_2113"/>
<dbReference type="GO" id="GO:0016887">
    <property type="term" value="F:ATP hydrolysis activity"/>
    <property type="evidence" value="ECO:0007669"/>
    <property type="project" value="InterPro"/>
</dbReference>
<evidence type="ECO:0000256" key="4">
    <source>
        <dbReference type="ARBA" id="ARBA00022840"/>
    </source>
</evidence>
<dbReference type="AlphaFoldDB" id="A7IA66"/>
<keyword evidence="4" id="KW-0067">ATP-binding</keyword>
<dbReference type="eggNOG" id="arCOG03228">
    <property type="taxonomic scope" value="Archaea"/>
</dbReference>
<dbReference type="InterPro" id="IPR003439">
    <property type="entry name" value="ABC_transporter-like_ATP-bd"/>
</dbReference>
<dbReference type="HOGENOM" id="CLU_072513_0_0_2"/>